<dbReference type="InterPro" id="IPR036291">
    <property type="entry name" value="NAD(P)-bd_dom_sf"/>
</dbReference>
<dbReference type="SUPFAM" id="SSF51735">
    <property type="entry name" value="NAD(P)-binding Rossmann-fold domains"/>
    <property type="match status" value="1"/>
</dbReference>
<protein>
    <submittedName>
        <fullName evidence="2">Complex I NDUFA9 subunit family protein</fullName>
    </submittedName>
</protein>
<keyword evidence="3" id="KW-1185">Reference proteome</keyword>
<dbReference type="PANTHER" id="PTHR12126:SF11">
    <property type="entry name" value="NADH DEHYDROGENASE [UBIQUINONE] 1 ALPHA SUBCOMPLEX SUBUNIT 9, MITOCHONDRIAL"/>
    <property type="match status" value="1"/>
</dbReference>
<dbReference type="Gene3D" id="3.40.50.720">
    <property type="entry name" value="NAD(P)-binding Rossmann-like Domain"/>
    <property type="match status" value="1"/>
</dbReference>
<dbReference type="InterPro" id="IPR016040">
    <property type="entry name" value="NAD(P)-bd_dom"/>
</dbReference>
<organism evidence="2 3">
    <name type="scientific">Halobaculum roseum</name>
    <dbReference type="NCBI Taxonomy" id="2175149"/>
    <lineage>
        <taxon>Archaea</taxon>
        <taxon>Methanobacteriati</taxon>
        <taxon>Methanobacteriota</taxon>
        <taxon>Stenosarchaea group</taxon>
        <taxon>Halobacteria</taxon>
        <taxon>Halobacteriales</taxon>
        <taxon>Haloferacaceae</taxon>
        <taxon>Halobaculum</taxon>
    </lineage>
</organism>
<dbReference type="Pfam" id="PF13460">
    <property type="entry name" value="NAD_binding_10"/>
    <property type="match status" value="1"/>
</dbReference>
<accession>A0ABD5MQ06</accession>
<dbReference type="RefSeq" id="WP_222923082.1">
    <property type="nucleotide sequence ID" value="NZ_CP082286.1"/>
</dbReference>
<feature type="domain" description="NAD(P)-binding" evidence="1">
    <location>
        <begin position="7"/>
        <end position="150"/>
    </location>
</feature>
<dbReference type="PANTHER" id="PTHR12126">
    <property type="entry name" value="NADH-UBIQUINONE OXIDOREDUCTASE 39 KDA SUBUNIT-RELATED"/>
    <property type="match status" value="1"/>
</dbReference>
<gene>
    <name evidence="2" type="ORF">ACFFOL_11945</name>
</gene>
<dbReference type="AlphaFoldDB" id="A0ABD5MQ06"/>
<evidence type="ECO:0000313" key="2">
    <source>
        <dbReference type="EMBL" id="MFB9824874.1"/>
    </source>
</evidence>
<evidence type="ECO:0000313" key="3">
    <source>
        <dbReference type="Proteomes" id="UP001589595"/>
    </source>
</evidence>
<proteinExistence type="predicted"/>
<reference evidence="2" key="1">
    <citation type="submission" date="2024-09" db="EMBL/GenBank/DDBJ databases">
        <authorList>
            <person name="Sun Q."/>
        </authorList>
    </citation>
    <scope>NUCLEOTIDE SEQUENCE [LARGE SCALE GENOMIC DNA]</scope>
    <source>
        <strain evidence="2">JCM 31273</strain>
    </source>
</reference>
<comment type="caution">
    <text evidence="2">The sequence shown here is derived from an EMBL/GenBank/DDBJ whole genome shotgun (WGS) entry which is preliminary data.</text>
</comment>
<dbReference type="GeneID" id="67210485"/>
<dbReference type="EMBL" id="JBHMAJ010000007">
    <property type="protein sequence ID" value="MFB9824874.1"/>
    <property type="molecule type" value="Genomic_DNA"/>
</dbReference>
<sequence>MRVVVAGGTGFIGTNLCTELDQRGHDVVALARDPTGAGLPDGVITKAADVTDRDSLDGPIAGADAVVNLVSLSPLFKPDGGDEMHDRVHRRGTEHLLDAAAEADVDRFVQMSGLGADPDAPTHFLRAKGRADETVRESELEHVIVRPSVVFGDGDEFVFFTKRLKEIFAPGVPLYPLPGGGRNRFQPIWVGDLVPMLADAVVDAEHADRTYEFGGPDVLTLREISELVFESEGRSITVVPLPMGLAKVGLTVLGSVGFPMGRDQYRSLRIDNVVSDNDVGAFGVAEADLKSFEEYLGLATETTDAADSTVTA</sequence>
<dbReference type="CDD" id="cd05271">
    <property type="entry name" value="NDUFA9_like_SDR_a"/>
    <property type="match status" value="1"/>
</dbReference>
<dbReference type="InterPro" id="IPR051207">
    <property type="entry name" value="ComplexI_NDUFA9_subunit"/>
</dbReference>
<evidence type="ECO:0000259" key="1">
    <source>
        <dbReference type="Pfam" id="PF13460"/>
    </source>
</evidence>
<dbReference type="FunFam" id="3.40.50.720:FF:000702">
    <property type="entry name" value="NADH dehydrogenase (Ubiquinone)"/>
    <property type="match status" value="1"/>
</dbReference>
<dbReference type="Proteomes" id="UP001589595">
    <property type="component" value="Unassembled WGS sequence"/>
</dbReference>
<name>A0ABD5MQ06_9EURY</name>